<evidence type="ECO:0000313" key="4">
    <source>
        <dbReference type="Proteomes" id="UP000257109"/>
    </source>
</evidence>
<dbReference type="SUPFAM" id="SSF53756">
    <property type="entry name" value="UDP-Glycosyltransferase/glycogen phosphorylase"/>
    <property type="match status" value="1"/>
</dbReference>
<dbReference type="AlphaFoldDB" id="A0A371HHB2"/>
<gene>
    <name evidence="3" type="primary">UGT82A1</name>
    <name evidence="3" type="ORF">CR513_14400</name>
</gene>
<accession>A0A371HHB2</accession>
<dbReference type="GO" id="GO:0080044">
    <property type="term" value="F:quercetin 7-O-glucosyltransferase activity"/>
    <property type="evidence" value="ECO:0007669"/>
    <property type="project" value="TreeGrafter"/>
</dbReference>
<proteinExistence type="inferred from homology"/>
<dbReference type="InterPro" id="IPR002213">
    <property type="entry name" value="UDP_glucos_trans"/>
</dbReference>
<evidence type="ECO:0000313" key="3">
    <source>
        <dbReference type="EMBL" id="RDY02176.1"/>
    </source>
</evidence>
<dbReference type="CDD" id="cd03784">
    <property type="entry name" value="GT1_Gtf-like"/>
    <property type="match status" value="1"/>
</dbReference>
<dbReference type="GO" id="GO:0080043">
    <property type="term" value="F:quercetin 3-O-glucosyltransferase activity"/>
    <property type="evidence" value="ECO:0007669"/>
    <property type="project" value="TreeGrafter"/>
</dbReference>
<evidence type="ECO:0000256" key="1">
    <source>
        <dbReference type="ARBA" id="ARBA00009995"/>
    </source>
</evidence>
<sequence>MKHLKKPIIVLVPYPAQGHVSPMQKLAWAFLGHGYEAVIVVPQFIHRQIMVHTDHEIKWVALPDGLAHEQEEGESPDFFAIESAMENTMPTHLEGLLRKLSEDGDVACLIVDLLASWALQIADACGIPSAGFWPAMFATYLFIAAIPHMLRRGLISHTESWIWTGLPQQSGKFSLEAEVPAISTEDLPWLIGTDGARKGRFKFWKRNLERWSTLKWLLVNSFPDESKVEFANKLSSRVLPIGPICSGHELTKNVSLWEEDMSCLKWLAKQEEKSVVYISFGSWVSPIGEANLKNLALALEASGRPFIWVLRSTWRQCLPIGFLDSLVKQDRGRVVSWAPQNQILQHNNVACYITHCGWNSILEALQFQKKLLCYPVAGDQFVNCAYVVQVWRVGLKLHALEPTHVQQGLFSLIQDKDMDTRLRKLRHRIMGFAGNNNTGAFIFNTFLQDLNKASSTTTTLATTDTEDVLGAVTQGKIQD</sequence>
<dbReference type="Proteomes" id="UP000257109">
    <property type="component" value="Unassembled WGS sequence"/>
</dbReference>
<reference evidence="3" key="1">
    <citation type="submission" date="2018-05" db="EMBL/GenBank/DDBJ databases">
        <title>Draft genome of Mucuna pruriens seed.</title>
        <authorList>
            <person name="Nnadi N.E."/>
            <person name="Vos R."/>
            <person name="Hasami M.H."/>
            <person name="Devisetty U.K."/>
            <person name="Aguiy J.C."/>
        </authorList>
    </citation>
    <scope>NUCLEOTIDE SEQUENCE [LARGE SCALE GENOMIC DNA]</scope>
    <source>
        <strain evidence="3">JCA_2017</strain>
    </source>
</reference>
<comment type="similarity">
    <text evidence="1">Belongs to the UDP-glycosyltransferase family.</text>
</comment>
<keyword evidence="2" id="KW-0808">Transferase</keyword>
<comment type="caution">
    <text evidence="3">The sequence shown here is derived from an EMBL/GenBank/DDBJ whole genome shotgun (WGS) entry which is preliminary data.</text>
</comment>
<dbReference type="FunFam" id="3.40.50.2000:FF:000056">
    <property type="entry name" value="Glycosyltransferase"/>
    <property type="match status" value="1"/>
</dbReference>
<feature type="non-terminal residue" evidence="3">
    <location>
        <position position="1"/>
    </location>
</feature>
<keyword evidence="4" id="KW-1185">Reference proteome</keyword>
<evidence type="ECO:0000256" key="2">
    <source>
        <dbReference type="ARBA" id="ARBA00022679"/>
    </source>
</evidence>
<organism evidence="3 4">
    <name type="scientific">Mucuna pruriens</name>
    <name type="common">Velvet bean</name>
    <name type="synonym">Dolichos pruriens</name>
    <dbReference type="NCBI Taxonomy" id="157652"/>
    <lineage>
        <taxon>Eukaryota</taxon>
        <taxon>Viridiplantae</taxon>
        <taxon>Streptophyta</taxon>
        <taxon>Embryophyta</taxon>
        <taxon>Tracheophyta</taxon>
        <taxon>Spermatophyta</taxon>
        <taxon>Magnoliopsida</taxon>
        <taxon>eudicotyledons</taxon>
        <taxon>Gunneridae</taxon>
        <taxon>Pentapetalae</taxon>
        <taxon>rosids</taxon>
        <taxon>fabids</taxon>
        <taxon>Fabales</taxon>
        <taxon>Fabaceae</taxon>
        <taxon>Papilionoideae</taxon>
        <taxon>50 kb inversion clade</taxon>
        <taxon>NPAAA clade</taxon>
        <taxon>indigoferoid/millettioid clade</taxon>
        <taxon>Phaseoleae</taxon>
        <taxon>Mucuna</taxon>
    </lineage>
</organism>
<dbReference type="PANTHER" id="PTHR11926">
    <property type="entry name" value="GLUCOSYL/GLUCURONOSYL TRANSFERASES"/>
    <property type="match status" value="1"/>
</dbReference>
<dbReference type="Gene3D" id="3.40.50.2000">
    <property type="entry name" value="Glycogen Phosphorylase B"/>
    <property type="match status" value="2"/>
</dbReference>
<dbReference type="EMBL" id="QJKJ01002590">
    <property type="protein sequence ID" value="RDY02176.1"/>
    <property type="molecule type" value="Genomic_DNA"/>
</dbReference>
<protein>
    <submittedName>
        <fullName evidence="3">UDP-glycosyltransferase 82A1</fullName>
    </submittedName>
</protein>
<name>A0A371HHB2_MUCPR</name>
<dbReference type="OrthoDB" id="5835829at2759"/>
<dbReference type="Pfam" id="PF00201">
    <property type="entry name" value="UDPGT"/>
    <property type="match status" value="1"/>
</dbReference>
<dbReference type="PANTHER" id="PTHR11926:SF1402">
    <property type="entry name" value="GLYCOSYLTRANSFERASE"/>
    <property type="match status" value="1"/>
</dbReference>